<dbReference type="InterPro" id="IPR029058">
    <property type="entry name" value="AB_hydrolase_fold"/>
</dbReference>
<dbReference type="SMART" id="SM00939">
    <property type="entry name" value="PepX_C"/>
    <property type="match status" value="1"/>
</dbReference>
<feature type="domain" description="Xaa-Pro dipeptidyl-peptidase C-terminal" evidence="2">
    <location>
        <begin position="353"/>
        <end position="617"/>
    </location>
</feature>
<dbReference type="NCBIfam" id="TIGR00976">
    <property type="entry name" value="CocE_NonD"/>
    <property type="match status" value="1"/>
</dbReference>
<organism evidence="3 4">
    <name type="scientific">Exophiala bonariae</name>
    <dbReference type="NCBI Taxonomy" id="1690606"/>
    <lineage>
        <taxon>Eukaryota</taxon>
        <taxon>Fungi</taxon>
        <taxon>Dikarya</taxon>
        <taxon>Ascomycota</taxon>
        <taxon>Pezizomycotina</taxon>
        <taxon>Eurotiomycetes</taxon>
        <taxon>Chaetothyriomycetidae</taxon>
        <taxon>Chaetothyriales</taxon>
        <taxon>Herpotrichiellaceae</taxon>
        <taxon>Exophiala</taxon>
    </lineage>
</organism>
<name>A0AAV9NIM2_9EURO</name>
<reference evidence="3 4" key="1">
    <citation type="submission" date="2023-08" db="EMBL/GenBank/DDBJ databases">
        <title>Black Yeasts Isolated from many extreme environments.</title>
        <authorList>
            <person name="Coleine C."/>
            <person name="Stajich J.E."/>
            <person name="Selbmann L."/>
        </authorList>
    </citation>
    <scope>NUCLEOTIDE SEQUENCE [LARGE SCALE GENOMIC DNA]</scope>
    <source>
        <strain evidence="3 4">CCFEE 5792</strain>
    </source>
</reference>
<dbReference type="Gene3D" id="3.40.50.1820">
    <property type="entry name" value="alpha/beta hydrolase"/>
    <property type="match status" value="1"/>
</dbReference>
<dbReference type="SUPFAM" id="SSF53474">
    <property type="entry name" value="alpha/beta-Hydrolases"/>
    <property type="match status" value="1"/>
</dbReference>
<dbReference type="InterPro" id="IPR008979">
    <property type="entry name" value="Galactose-bd-like_sf"/>
</dbReference>
<dbReference type="PANTHER" id="PTHR43056">
    <property type="entry name" value="PEPTIDASE S9 PROLYL OLIGOPEPTIDASE"/>
    <property type="match status" value="1"/>
</dbReference>
<evidence type="ECO:0000313" key="4">
    <source>
        <dbReference type="Proteomes" id="UP001358417"/>
    </source>
</evidence>
<protein>
    <recommendedName>
        <fullName evidence="2">Xaa-Pro dipeptidyl-peptidase C-terminal domain-containing protein</fullName>
    </recommendedName>
</protein>
<evidence type="ECO:0000259" key="2">
    <source>
        <dbReference type="SMART" id="SM00939"/>
    </source>
</evidence>
<dbReference type="InterPro" id="IPR013736">
    <property type="entry name" value="Xaa-Pro_dipept_C"/>
</dbReference>
<sequence length="626" mass="70793">MDFLYPGKRDSDTTEIPRSFSKIKEKMSLRIAGFETAIAPTIPLTNKEALGKYDPFNPSKKTIKKGYRQSEDVATFQVDTIFEKDYAIPLRDGVKIYVDIFRPTGNEKVPAIVIWSPYGKSGNGPNSLDMLPGRFGVQKDRLSGYEKFEGLDPAEWVAKGYAIVNVDLRGSWDSEGVVPWLGEQDGKDGYDAIEYIAQLDWCTGKVGTAGNSWLAMSQWFIAAQQPPHLAAIAPWEGAADFYRDTLARGGVPYPYDTMWGFLQNTQVSRNGVEGVIQMLERYPLYNEYWEDKRAKVDKITVPAYVLASYSSALHTTGSIRSFNELASKDKWLRIHPRQEWSDLYKEENTVELDRFFAHFLKGVENDFTQVPKVRVSFLGFNKDYEENIVFPEYPIPQAKYTKFYLGKDSKLHEEPSDEIGTLSYDGSYFPKQDDNDLEEILFSHKFTKPTWLAGYSWLVIHVSNATEDDFDVFVQVRKLDAVGKLVQNMNVPLKDFVPPVSDPSEVHNSCFLKYLGAPGTLRASHAVSKIPTSDKRLGDWPEYSHTKRESIVPGTITRLEVPVWPTGIIFDAGESLVVKIAGHYMGMMEFDSMAGKSHHNKGIQTLHFGGKYDSHLVVPLLDPVKN</sequence>
<gene>
    <name evidence="3" type="ORF">LTR84_009582</name>
</gene>
<dbReference type="InterPro" id="IPR005674">
    <property type="entry name" value="CocE/Ser_esterase"/>
</dbReference>
<evidence type="ECO:0000313" key="3">
    <source>
        <dbReference type="EMBL" id="KAK5059699.1"/>
    </source>
</evidence>
<dbReference type="PANTHER" id="PTHR43056:SF10">
    <property type="entry name" value="COCE_NOND FAMILY, PUTATIVE (AFU_ORTHOLOGUE AFUA_7G00600)-RELATED"/>
    <property type="match status" value="1"/>
</dbReference>
<dbReference type="Gene3D" id="1.10.3020.20">
    <property type="match status" value="1"/>
</dbReference>
<dbReference type="SUPFAM" id="SSF49785">
    <property type="entry name" value="Galactose-binding domain-like"/>
    <property type="match status" value="1"/>
</dbReference>
<evidence type="ECO:0000256" key="1">
    <source>
        <dbReference type="ARBA" id="ARBA00022801"/>
    </source>
</evidence>
<dbReference type="InterPro" id="IPR050585">
    <property type="entry name" value="Xaa-Pro_dipeptidyl-ppase/CocE"/>
</dbReference>
<proteinExistence type="predicted"/>
<dbReference type="AlphaFoldDB" id="A0AAV9NIM2"/>
<dbReference type="Pfam" id="PF08530">
    <property type="entry name" value="PepX_C"/>
    <property type="match status" value="1"/>
</dbReference>
<dbReference type="Pfam" id="PF02129">
    <property type="entry name" value="Peptidase_S15"/>
    <property type="match status" value="1"/>
</dbReference>
<accession>A0AAV9NIM2</accession>
<keyword evidence="1" id="KW-0378">Hydrolase</keyword>
<keyword evidence="4" id="KW-1185">Reference proteome</keyword>
<dbReference type="EMBL" id="JAVRRD010000004">
    <property type="protein sequence ID" value="KAK5059699.1"/>
    <property type="molecule type" value="Genomic_DNA"/>
</dbReference>
<dbReference type="Proteomes" id="UP001358417">
    <property type="component" value="Unassembled WGS sequence"/>
</dbReference>
<dbReference type="RefSeq" id="XP_064709520.1">
    <property type="nucleotide sequence ID" value="XM_064853121.1"/>
</dbReference>
<dbReference type="GO" id="GO:0008239">
    <property type="term" value="F:dipeptidyl-peptidase activity"/>
    <property type="evidence" value="ECO:0007669"/>
    <property type="project" value="InterPro"/>
</dbReference>
<comment type="caution">
    <text evidence="3">The sequence shown here is derived from an EMBL/GenBank/DDBJ whole genome shotgun (WGS) entry which is preliminary data.</text>
</comment>
<dbReference type="GeneID" id="89977740"/>
<dbReference type="Gene3D" id="2.60.120.260">
    <property type="entry name" value="Galactose-binding domain-like"/>
    <property type="match status" value="1"/>
</dbReference>
<dbReference type="InterPro" id="IPR000383">
    <property type="entry name" value="Xaa-Pro-like_dom"/>
</dbReference>